<evidence type="ECO:0000313" key="1">
    <source>
        <dbReference type="EMBL" id="GMS88442.1"/>
    </source>
</evidence>
<organism evidence="1 2">
    <name type="scientific">Pristionchus entomophagus</name>
    <dbReference type="NCBI Taxonomy" id="358040"/>
    <lineage>
        <taxon>Eukaryota</taxon>
        <taxon>Metazoa</taxon>
        <taxon>Ecdysozoa</taxon>
        <taxon>Nematoda</taxon>
        <taxon>Chromadorea</taxon>
        <taxon>Rhabditida</taxon>
        <taxon>Rhabditina</taxon>
        <taxon>Diplogasteromorpha</taxon>
        <taxon>Diplogasteroidea</taxon>
        <taxon>Neodiplogasteridae</taxon>
        <taxon>Pristionchus</taxon>
    </lineage>
</organism>
<name>A0AAV5T1L8_9BILA</name>
<proteinExistence type="predicted"/>
<keyword evidence="2" id="KW-1185">Reference proteome</keyword>
<dbReference type="AlphaFoldDB" id="A0AAV5T1L8"/>
<feature type="non-terminal residue" evidence="1">
    <location>
        <position position="1"/>
    </location>
</feature>
<accession>A0AAV5T1L8</accession>
<dbReference type="Proteomes" id="UP001432027">
    <property type="component" value="Unassembled WGS sequence"/>
</dbReference>
<gene>
    <name evidence="1" type="ORF">PENTCL1PPCAC_10617</name>
</gene>
<sequence>LFLLPFLFSNADSKECFKAEVSLMCGDEYYAGPVVVNLWDNNFFLFGGDEKILAKDYVIKNDVQTIEIKDTRTDCWFYEPYVIFTSYCKKANGYNIFKEWFEFFRAKFFTKKNTLIYSVCRLVPNNSGGEVTIQLADNDEC</sequence>
<comment type="caution">
    <text evidence="1">The sequence shown here is derived from an EMBL/GenBank/DDBJ whole genome shotgun (WGS) entry which is preliminary data.</text>
</comment>
<dbReference type="EMBL" id="BTSX01000003">
    <property type="protein sequence ID" value="GMS88442.1"/>
    <property type="molecule type" value="Genomic_DNA"/>
</dbReference>
<evidence type="ECO:0000313" key="2">
    <source>
        <dbReference type="Proteomes" id="UP001432027"/>
    </source>
</evidence>
<reference evidence="1" key="1">
    <citation type="submission" date="2023-10" db="EMBL/GenBank/DDBJ databases">
        <title>Genome assembly of Pristionchus species.</title>
        <authorList>
            <person name="Yoshida K."/>
            <person name="Sommer R.J."/>
        </authorList>
    </citation>
    <scope>NUCLEOTIDE SEQUENCE</scope>
    <source>
        <strain evidence="1">RS0144</strain>
    </source>
</reference>
<protein>
    <submittedName>
        <fullName evidence="1">Uncharacterized protein</fullName>
    </submittedName>
</protein>